<feature type="signal peptide" evidence="6">
    <location>
        <begin position="1"/>
        <end position="19"/>
    </location>
</feature>
<evidence type="ECO:0000256" key="4">
    <source>
        <dbReference type="ARBA" id="ARBA00022982"/>
    </source>
</evidence>
<dbReference type="PROSITE" id="PS51009">
    <property type="entry name" value="CYTCII"/>
    <property type="match status" value="1"/>
</dbReference>
<dbReference type="SUPFAM" id="SSF47175">
    <property type="entry name" value="Cytochromes"/>
    <property type="match status" value="1"/>
</dbReference>
<reference evidence="7 8" key="1">
    <citation type="submission" date="2017-05" db="EMBL/GenBank/DDBJ databases">
        <authorList>
            <person name="Varghese N."/>
            <person name="Submissions S."/>
        </authorList>
    </citation>
    <scope>NUCLEOTIDE SEQUENCE [LARGE SCALE GENOMIC DNA]</scope>
    <source>
        <strain evidence="7 8">DSM 29734</strain>
    </source>
</reference>
<gene>
    <name evidence="7" type="ORF">SAMN06265373_105431</name>
</gene>
<name>A0ABY1P748_9RHOB</name>
<proteinExistence type="predicted"/>
<dbReference type="InterPro" id="IPR010980">
    <property type="entry name" value="Cyt_c/b562"/>
</dbReference>
<dbReference type="Pfam" id="PF01322">
    <property type="entry name" value="Cytochrom_C_2"/>
    <property type="match status" value="1"/>
</dbReference>
<keyword evidence="5" id="KW-0408">Iron</keyword>
<dbReference type="PIRSF" id="PIRSF000027">
    <property type="entry name" value="Cytc_c_prime"/>
    <property type="match status" value="1"/>
</dbReference>
<accession>A0ABY1P748</accession>
<evidence type="ECO:0000313" key="7">
    <source>
        <dbReference type="EMBL" id="SMP27613.1"/>
    </source>
</evidence>
<keyword evidence="8" id="KW-1185">Reference proteome</keyword>
<protein>
    <submittedName>
        <fullName evidence="7">Cytochrome c556</fullName>
    </submittedName>
</protein>
<sequence>MRRHILIAAALMITTSAHAHNGVKDPEVMARMMAMEKIGAAFKTLVSMAKQDIPLHQAKARMARDTIVMQSGKINGLFESPATDPKSEALPTIWEDWADFSAKSGDLTKAGLALDFKDRAALVDTLAGVGLACKACHKNYRLKKD</sequence>
<dbReference type="Gene3D" id="1.20.120.10">
    <property type="entry name" value="Cytochrome c/b562"/>
    <property type="match status" value="1"/>
</dbReference>
<keyword evidence="2" id="KW-0349">Heme</keyword>
<feature type="chain" id="PRO_5046760235" evidence="6">
    <location>
        <begin position="20"/>
        <end position="145"/>
    </location>
</feature>
<keyword evidence="6" id="KW-0732">Signal</keyword>
<evidence type="ECO:0000256" key="3">
    <source>
        <dbReference type="ARBA" id="ARBA00022723"/>
    </source>
</evidence>
<evidence type="ECO:0000256" key="5">
    <source>
        <dbReference type="ARBA" id="ARBA00023004"/>
    </source>
</evidence>
<dbReference type="Proteomes" id="UP001157961">
    <property type="component" value="Unassembled WGS sequence"/>
</dbReference>
<comment type="caution">
    <text evidence="7">The sequence shown here is derived from an EMBL/GenBank/DDBJ whole genome shotgun (WGS) entry which is preliminary data.</text>
</comment>
<organism evidence="7 8">
    <name type="scientific">Shimia sagamensis</name>
    <dbReference type="NCBI Taxonomy" id="1566352"/>
    <lineage>
        <taxon>Bacteria</taxon>
        <taxon>Pseudomonadati</taxon>
        <taxon>Pseudomonadota</taxon>
        <taxon>Alphaproteobacteria</taxon>
        <taxon>Rhodobacterales</taxon>
        <taxon>Roseobacteraceae</taxon>
    </lineage>
</organism>
<dbReference type="InterPro" id="IPR002321">
    <property type="entry name" value="Cyt_c_II"/>
</dbReference>
<evidence type="ECO:0000256" key="1">
    <source>
        <dbReference type="ARBA" id="ARBA00022448"/>
    </source>
</evidence>
<dbReference type="RefSeq" id="WP_283426824.1">
    <property type="nucleotide sequence ID" value="NZ_FXTY01000005.1"/>
</dbReference>
<evidence type="ECO:0000256" key="2">
    <source>
        <dbReference type="ARBA" id="ARBA00022617"/>
    </source>
</evidence>
<evidence type="ECO:0000256" key="6">
    <source>
        <dbReference type="SAM" id="SignalP"/>
    </source>
</evidence>
<evidence type="ECO:0000313" key="8">
    <source>
        <dbReference type="Proteomes" id="UP001157961"/>
    </source>
</evidence>
<keyword evidence="4" id="KW-0249">Electron transport</keyword>
<dbReference type="InterPro" id="IPR012127">
    <property type="entry name" value="Cyt_c_prime"/>
</dbReference>
<dbReference type="EMBL" id="FXTY01000005">
    <property type="protein sequence ID" value="SMP27613.1"/>
    <property type="molecule type" value="Genomic_DNA"/>
</dbReference>
<keyword evidence="3" id="KW-0479">Metal-binding</keyword>
<keyword evidence="1" id="KW-0813">Transport</keyword>